<name>A0ABM4AK16_VANTA</name>
<organism evidence="3 4">
    <name type="scientific">Vanessa tameamea</name>
    <name type="common">Kamehameha butterfly</name>
    <dbReference type="NCBI Taxonomy" id="334116"/>
    <lineage>
        <taxon>Eukaryota</taxon>
        <taxon>Metazoa</taxon>
        <taxon>Ecdysozoa</taxon>
        <taxon>Arthropoda</taxon>
        <taxon>Hexapoda</taxon>
        <taxon>Insecta</taxon>
        <taxon>Pterygota</taxon>
        <taxon>Neoptera</taxon>
        <taxon>Endopterygota</taxon>
        <taxon>Lepidoptera</taxon>
        <taxon>Glossata</taxon>
        <taxon>Ditrysia</taxon>
        <taxon>Papilionoidea</taxon>
        <taxon>Nymphalidae</taxon>
        <taxon>Nymphalinae</taxon>
        <taxon>Vanessa</taxon>
    </lineage>
</organism>
<evidence type="ECO:0000256" key="1">
    <source>
        <dbReference type="SAM" id="Coils"/>
    </source>
</evidence>
<keyword evidence="2" id="KW-0812">Transmembrane</keyword>
<evidence type="ECO:0000313" key="3">
    <source>
        <dbReference type="Proteomes" id="UP001652626"/>
    </source>
</evidence>
<keyword evidence="2" id="KW-1133">Transmembrane helix</keyword>
<feature type="transmembrane region" description="Helical" evidence="2">
    <location>
        <begin position="74"/>
        <end position="92"/>
    </location>
</feature>
<evidence type="ECO:0000313" key="4">
    <source>
        <dbReference type="RefSeq" id="XP_064071645.1"/>
    </source>
</evidence>
<protein>
    <submittedName>
        <fullName evidence="4">Uncharacterized protein LOC113404810</fullName>
    </submittedName>
</protein>
<dbReference type="GeneID" id="113404810"/>
<feature type="coiled-coil region" evidence="1">
    <location>
        <begin position="234"/>
        <end position="261"/>
    </location>
</feature>
<accession>A0ABM4AK16</accession>
<dbReference type="RefSeq" id="XP_064071645.1">
    <property type="nucleotide sequence ID" value="XM_064215575.1"/>
</dbReference>
<proteinExistence type="predicted"/>
<dbReference type="Proteomes" id="UP001652626">
    <property type="component" value="Chromosome 8"/>
</dbReference>
<sequence>MYIAFKWLIGMAVTMWVLLCSLDIYWKKSMEKHFDNDLQKLLLPFYENTSIVQENLFEPNNEINISIDNLHNNIYLQFSMYFVGVCMVFIINRKDGIITLTKRKFNYLNYDTFEAYLRLKSTCLKKSVKESRDTIIIIIKNIYSRLKVNKVRDANFNLILLNKLKELNQEHRNLSDILIPTIQENKNMRMQLYLKSVCNNENIVYNVLSQKTIMENRSINVGFQKLYLVTHRENILLKSTLKNITQEKEDAERKLIKLVNRVCQSKNNDLKAYCSQFIVQTKNNLLNGDVKAEIQKFLEKSSDDAYFPVNRLSEQMSSLKLTEFINNEHPIPAKENAPKLKSAFEAQVRNYIWTVKDKDGIIEKLYEYESDFQNGTTIRRIRQYSVYYDTEHVVDLSNSTTLIDNQKADVSNLFCVTNQRFLSGSQAFKNFLQNNKSIVLKRSRSPNSTICIAT</sequence>
<keyword evidence="2" id="KW-0472">Membrane</keyword>
<reference evidence="4" key="1">
    <citation type="submission" date="2025-08" db="UniProtKB">
        <authorList>
            <consortium name="RefSeq"/>
        </authorList>
    </citation>
    <scope>IDENTIFICATION</scope>
    <source>
        <tissue evidence="4">Whole body</tissue>
    </source>
</reference>
<evidence type="ECO:0000256" key="2">
    <source>
        <dbReference type="SAM" id="Phobius"/>
    </source>
</evidence>
<feature type="transmembrane region" description="Helical" evidence="2">
    <location>
        <begin position="7"/>
        <end position="26"/>
    </location>
</feature>
<keyword evidence="3" id="KW-1185">Reference proteome</keyword>
<gene>
    <name evidence="4" type="primary">LOC113404810</name>
</gene>
<keyword evidence="1" id="KW-0175">Coiled coil</keyword>